<dbReference type="PROSITE" id="PS50943">
    <property type="entry name" value="HTH_CROC1"/>
    <property type="match status" value="1"/>
</dbReference>
<dbReference type="GO" id="GO:0003677">
    <property type="term" value="F:DNA binding"/>
    <property type="evidence" value="ECO:0007669"/>
    <property type="project" value="InterPro"/>
</dbReference>
<proteinExistence type="predicted"/>
<dbReference type="AlphaFoldDB" id="K1RRM1"/>
<name>K1RRM1_9ZZZZ</name>
<accession>K1RRM1</accession>
<feature type="domain" description="HTH cro/C1-type" evidence="1">
    <location>
        <begin position="8"/>
        <end position="61"/>
    </location>
</feature>
<evidence type="ECO:0000313" key="2">
    <source>
        <dbReference type="EMBL" id="EKC46219.1"/>
    </source>
</evidence>
<dbReference type="Gene3D" id="1.10.260.40">
    <property type="entry name" value="lambda repressor-like DNA-binding domains"/>
    <property type="match status" value="1"/>
</dbReference>
<sequence>MILDYNKLWKLMIDKNINKTGLCKQAKISTNAMAKMGRNESVPLETLVKICDVLKCTLNDVVEIKSKEENNGDN</sequence>
<dbReference type="EMBL" id="AJWZ01011187">
    <property type="protein sequence ID" value="EKC46219.1"/>
    <property type="molecule type" value="Genomic_DNA"/>
</dbReference>
<comment type="caution">
    <text evidence="2">The sequence shown here is derived from an EMBL/GenBank/DDBJ whole genome shotgun (WGS) entry which is preliminary data.</text>
</comment>
<gene>
    <name evidence="2" type="ORF">OBE_16388</name>
</gene>
<evidence type="ECO:0000259" key="1">
    <source>
        <dbReference type="PROSITE" id="PS50943"/>
    </source>
</evidence>
<dbReference type="SUPFAM" id="SSF47413">
    <property type="entry name" value="lambda repressor-like DNA-binding domains"/>
    <property type="match status" value="1"/>
</dbReference>
<organism evidence="2">
    <name type="scientific">human gut metagenome</name>
    <dbReference type="NCBI Taxonomy" id="408170"/>
    <lineage>
        <taxon>unclassified sequences</taxon>
        <taxon>metagenomes</taxon>
        <taxon>organismal metagenomes</taxon>
    </lineage>
</organism>
<reference evidence="2" key="1">
    <citation type="journal article" date="2013" name="Environ. Microbiol.">
        <title>Microbiota from the distal guts of lean and obese adolescents exhibit partial functional redundancy besides clear differences in community structure.</title>
        <authorList>
            <person name="Ferrer M."/>
            <person name="Ruiz A."/>
            <person name="Lanza F."/>
            <person name="Haange S.B."/>
            <person name="Oberbach A."/>
            <person name="Till H."/>
            <person name="Bargiela R."/>
            <person name="Campoy C."/>
            <person name="Segura M.T."/>
            <person name="Richter M."/>
            <person name="von Bergen M."/>
            <person name="Seifert J."/>
            <person name="Suarez A."/>
        </authorList>
    </citation>
    <scope>NUCLEOTIDE SEQUENCE</scope>
</reference>
<dbReference type="Pfam" id="PF13443">
    <property type="entry name" value="HTH_26"/>
    <property type="match status" value="1"/>
</dbReference>
<dbReference type="InterPro" id="IPR001387">
    <property type="entry name" value="Cro/C1-type_HTH"/>
</dbReference>
<dbReference type="InterPro" id="IPR010982">
    <property type="entry name" value="Lambda_DNA-bd_dom_sf"/>
</dbReference>
<protein>
    <submittedName>
        <fullName evidence="2">Transcriptional regulator</fullName>
    </submittedName>
</protein>